<name>A0A4R2L147_9GAMM</name>
<dbReference type="GO" id="GO:0016020">
    <property type="term" value="C:membrane"/>
    <property type="evidence" value="ECO:0007669"/>
    <property type="project" value="UniProtKB-SubCell"/>
</dbReference>
<feature type="transmembrane region" description="Helical" evidence="5">
    <location>
        <begin position="460"/>
        <end position="481"/>
    </location>
</feature>
<keyword evidence="2 5" id="KW-0812">Transmembrane</keyword>
<dbReference type="Proteomes" id="UP000295765">
    <property type="component" value="Unassembled WGS sequence"/>
</dbReference>
<reference evidence="6 7" key="1">
    <citation type="submission" date="2019-03" db="EMBL/GenBank/DDBJ databases">
        <title>Genomic Encyclopedia of Type Strains, Phase IV (KMG-IV): sequencing the most valuable type-strain genomes for metagenomic binning, comparative biology and taxonomic classification.</title>
        <authorList>
            <person name="Goeker M."/>
        </authorList>
    </citation>
    <scope>NUCLEOTIDE SEQUENCE [LARGE SCALE GENOMIC DNA]</scope>
    <source>
        <strain evidence="6 7">DSM 25287</strain>
    </source>
</reference>
<dbReference type="InterPro" id="IPR002523">
    <property type="entry name" value="MgTranspt_CorA/ZnTranspt_ZntB"/>
</dbReference>
<dbReference type="RefSeq" id="WP_132543008.1">
    <property type="nucleotide sequence ID" value="NZ_SLWY01000012.1"/>
</dbReference>
<evidence type="ECO:0000313" key="6">
    <source>
        <dbReference type="EMBL" id="TCO80761.1"/>
    </source>
</evidence>
<evidence type="ECO:0000256" key="1">
    <source>
        <dbReference type="ARBA" id="ARBA00004141"/>
    </source>
</evidence>
<keyword evidence="4 5" id="KW-0472">Membrane</keyword>
<gene>
    <name evidence="6" type="ORF">EV699_11297</name>
</gene>
<comment type="subcellular location">
    <subcellularLocation>
        <location evidence="1">Membrane</location>
        <topology evidence="1">Multi-pass membrane protein</topology>
    </subcellularLocation>
</comment>
<protein>
    <submittedName>
        <fullName evidence="6">CorA-like Mg2+ transporter protein</fullName>
    </submittedName>
</protein>
<keyword evidence="7" id="KW-1185">Reference proteome</keyword>
<sequence length="560" mass="65732">MTDQIDAKPHMLRHFREILLWPLQLMPLREDSQIQNHWEILDRPAPDNPWSEVDDEFTGDPGQFQSRHYSEFVTFLPHVRQFLYGDGKGRASMPAESPIHVYRRNDIRQVRCTFPDPAMPPVVLEVMHVELYFFYDIDITMLTIELHASDIPLAVAQEIMFRFGRAYPIYWENDGSGGHCLKTVEWLSASGEVLATSDYERRDKFLRHVGEFRAPTESAHWDFILRPLVQHHSDAVGPLRYRQLEYHRMPVMGYFALEDDPRRLSRSDFLRLTFVTPPGDSGRTPFGGSMAQNFESKYCFDHYWNDHPDGPPGTRYMCCGEALMIVGSAQQKFFYTPSGGLLQQFRHQYFLLFLISHMHKATLFMMADRLVYWLKRLDIQDPESVKRFKREIRKLKEIFLRFTHRYWFHHISDQWQMRALYQMQRGFLGTTELYDEVRERIEDMDTYLDSDSLRRQANTVVRLTVVTAFGLIGTTVTGYFGMNLLSLGELDDFTKAVYFLGILAATTWITFFTVMKSKRLSDFLDLLSDEREPARRKLTAFFKVWRRKPPTAGDKPGASR</sequence>
<dbReference type="Pfam" id="PF01544">
    <property type="entry name" value="CorA"/>
    <property type="match status" value="1"/>
</dbReference>
<dbReference type="Gene3D" id="1.20.58.340">
    <property type="entry name" value="Magnesium transport protein CorA, transmembrane region"/>
    <property type="match status" value="1"/>
</dbReference>
<dbReference type="GO" id="GO:0046873">
    <property type="term" value="F:metal ion transmembrane transporter activity"/>
    <property type="evidence" value="ECO:0007669"/>
    <property type="project" value="InterPro"/>
</dbReference>
<dbReference type="OrthoDB" id="7052461at2"/>
<organism evidence="6 7">
    <name type="scientific">Plasticicumulans lactativorans</name>
    <dbReference type="NCBI Taxonomy" id="1133106"/>
    <lineage>
        <taxon>Bacteria</taxon>
        <taxon>Pseudomonadati</taxon>
        <taxon>Pseudomonadota</taxon>
        <taxon>Gammaproteobacteria</taxon>
        <taxon>Candidatus Competibacteraceae</taxon>
        <taxon>Plasticicumulans</taxon>
    </lineage>
</organism>
<dbReference type="InterPro" id="IPR045863">
    <property type="entry name" value="CorA_TM1_TM2"/>
</dbReference>
<feature type="transmembrane region" description="Helical" evidence="5">
    <location>
        <begin position="496"/>
        <end position="514"/>
    </location>
</feature>
<proteinExistence type="predicted"/>
<dbReference type="EMBL" id="SLWY01000012">
    <property type="protein sequence ID" value="TCO80761.1"/>
    <property type="molecule type" value="Genomic_DNA"/>
</dbReference>
<evidence type="ECO:0000256" key="5">
    <source>
        <dbReference type="SAM" id="Phobius"/>
    </source>
</evidence>
<accession>A0A4R2L147</accession>
<evidence type="ECO:0000313" key="7">
    <source>
        <dbReference type="Proteomes" id="UP000295765"/>
    </source>
</evidence>
<keyword evidence="3 5" id="KW-1133">Transmembrane helix</keyword>
<dbReference type="SUPFAM" id="SSF144083">
    <property type="entry name" value="Magnesium transport protein CorA, transmembrane region"/>
    <property type="match status" value="1"/>
</dbReference>
<dbReference type="AlphaFoldDB" id="A0A4R2L147"/>
<evidence type="ECO:0000256" key="4">
    <source>
        <dbReference type="ARBA" id="ARBA00023136"/>
    </source>
</evidence>
<evidence type="ECO:0000256" key="3">
    <source>
        <dbReference type="ARBA" id="ARBA00022989"/>
    </source>
</evidence>
<evidence type="ECO:0000256" key="2">
    <source>
        <dbReference type="ARBA" id="ARBA00022692"/>
    </source>
</evidence>
<comment type="caution">
    <text evidence="6">The sequence shown here is derived from an EMBL/GenBank/DDBJ whole genome shotgun (WGS) entry which is preliminary data.</text>
</comment>